<dbReference type="Pfam" id="PF02469">
    <property type="entry name" value="Fasciclin"/>
    <property type="match status" value="2"/>
</dbReference>
<dbReference type="PROSITE" id="PS50213">
    <property type="entry name" value="FAS1"/>
    <property type="match status" value="2"/>
</dbReference>
<feature type="compositionally biased region" description="Low complexity" evidence="1">
    <location>
        <begin position="485"/>
        <end position="505"/>
    </location>
</feature>
<sequence>MKRRTAVRASLSALIVVASIIFNVASVSGEVTNTLVQVTEPLGQIQDTENVPSPSPPLDTTSSLPTEPLSPGIDEGRLTVRLVVQYDSKPEETTFLIRKGEQGDVIYRGPGDYEPAPNEKWFTMFNEFPLGNFTFEIFDAAGDGMSSGTVLGSYELWQLYPSGAQKRLAAGNHNFQSSATVHFQTRSDELPQTLTRLPVVEILLQFFTLTELETYVNFAEIAPKISGGVTVSMTMPWNFGFQRFTKPLVEKLRNKKWNAHLRNLLEYHMFDGDLTDVSFDTPVNLTMKNNEETLFALSDSENPRVQVNGVNTLGSYDAVNGFVFVLDRVLIPAWVNRNLYDVAKSEVTTLTSLIVRAGLDVALQDPLQNLTIFAPDNEAFDSLGNAALDLLTSDDGLELLNETLKYHVAIGGPFSSLRFTSEQMKTLQGGGLEIVPGTSLSVLGVFNQASITMYDKVANNGIMHIVNRVILLGPLDLSESPSGAPTVSPSTDLPSSSPSHLPTTPEGDGGSFPDASCGGGPGFISPPNSLDFLFRGTSCLGSVVCDGLNNFVCEDQMTGMIFSPEVDYQILVFVAGDRSTQIFSGSHMVGDIFTVALDRARDIEIVVQNENTELQTTTIHVSGSQPFTCNNLFGAHQVVGGVLEDNTVVDCSE</sequence>
<feature type="chain" id="PRO_5030524876" description="FAS1 domain-containing protein" evidence="2">
    <location>
        <begin position="30"/>
        <end position="653"/>
    </location>
</feature>
<dbReference type="InterPro" id="IPR050904">
    <property type="entry name" value="Adhesion/Biosynth-related"/>
</dbReference>
<reference evidence="4" key="1">
    <citation type="submission" date="2021-01" db="EMBL/GenBank/DDBJ databases">
        <authorList>
            <person name="Corre E."/>
            <person name="Pelletier E."/>
            <person name="Niang G."/>
            <person name="Scheremetjew M."/>
            <person name="Finn R."/>
            <person name="Kale V."/>
            <person name="Holt S."/>
            <person name="Cochrane G."/>
            <person name="Meng A."/>
            <person name="Brown T."/>
            <person name="Cohen L."/>
        </authorList>
    </citation>
    <scope>NUCLEOTIDE SEQUENCE</scope>
    <source>
        <strain evidence="4">CCMP127</strain>
    </source>
</reference>
<name>A0A7S3P2P6_9STRA</name>
<dbReference type="EMBL" id="HBIM01000654">
    <property type="protein sequence ID" value="CAE0402273.1"/>
    <property type="molecule type" value="Transcribed_RNA"/>
</dbReference>
<feature type="signal peptide" evidence="2">
    <location>
        <begin position="1"/>
        <end position="29"/>
    </location>
</feature>
<dbReference type="SMART" id="SM00554">
    <property type="entry name" value="FAS1"/>
    <property type="match status" value="2"/>
</dbReference>
<evidence type="ECO:0000256" key="1">
    <source>
        <dbReference type="SAM" id="MobiDB-lite"/>
    </source>
</evidence>
<evidence type="ECO:0000313" key="4">
    <source>
        <dbReference type="EMBL" id="CAE0402273.1"/>
    </source>
</evidence>
<keyword evidence="2" id="KW-0732">Signal</keyword>
<dbReference type="SUPFAM" id="SSF82153">
    <property type="entry name" value="FAS1 domain"/>
    <property type="match status" value="2"/>
</dbReference>
<dbReference type="InterPro" id="IPR055890">
    <property type="entry name" value="DUF7467"/>
</dbReference>
<dbReference type="PANTHER" id="PTHR10900:SF77">
    <property type="entry name" value="FI19380P1"/>
    <property type="match status" value="1"/>
</dbReference>
<dbReference type="Gene3D" id="2.30.180.10">
    <property type="entry name" value="FAS1 domain"/>
    <property type="match status" value="2"/>
</dbReference>
<proteinExistence type="predicted"/>
<feature type="compositionally biased region" description="Low complexity" evidence="1">
    <location>
        <begin position="58"/>
        <end position="71"/>
    </location>
</feature>
<dbReference type="InterPro" id="IPR036378">
    <property type="entry name" value="FAS1_dom_sf"/>
</dbReference>
<organism evidence="4">
    <name type="scientific">Amphora coffeiformis</name>
    <dbReference type="NCBI Taxonomy" id="265554"/>
    <lineage>
        <taxon>Eukaryota</taxon>
        <taxon>Sar</taxon>
        <taxon>Stramenopiles</taxon>
        <taxon>Ochrophyta</taxon>
        <taxon>Bacillariophyta</taxon>
        <taxon>Bacillariophyceae</taxon>
        <taxon>Bacillariophycidae</taxon>
        <taxon>Thalassiophysales</taxon>
        <taxon>Catenulaceae</taxon>
        <taxon>Amphora</taxon>
    </lineage>
</organism>
<dbReference type="InterPro" id="IPR000782">
    <property type="entry name" value="FAS1_domain"/>
</dbReference>
<dbReference type="Pfam" id="PF24269">
    <property type="entry name" value="DUF7467"/>
    <property type="match status" value="1"/>
</dbReference>
<feature type="region of interest" description="Disordered" evidence="1">
    <location>
        <begin position="481"/>
        <end position="518"/>
    </location>
</feature>
<evidence type="ECO:0000259" key="3">
    <source>
        <dbReference type="PROSITE" id="PS50213"/>
    </source>
</evidence>
<feature type="domain" description="FAS1" evidence="3">
    <location>
        <begin position="334"/>
        <end position="470"/>
    </location>
</feature>
<evidence type="ECO:0000256" key="2">
    <source>
        <dbReference type="SAM" id="SignalP"/>
    </source>
</evidence>
<accession>A0A7S3P2P6</accession>
<dbReference type="AlphaFoldDB" id="A0A7S3P2P6"/>
<feature type="domain" description="FAS1" evidence="3">
    <location>
        <begin position="196"/>
        <end position="330"/>
    </location>
</feature>
<gene>
    <name evidence="4" type="ORF">ACOF00016_LOCUS567</name>
</gene>
<feature type="region of interest" description="Disordered" evidence="1">
    <location>
        <begin position="45"/>
        <end position="71"/>
    </location>
</feature>
<protein>
    <recommendedName>
        <fullName evidence="3">FAS1 domain-containing protein</fullName>
    </recommendedName>
</protein>
<dbReference type="PANTHER" id="PTHR10900">
    <property type="entry name" value="PERIOSTIN-RELATED"/>
    <property type="match status" value="1"/>
</dbReference>